<proteinExistence type="predicted"/>
<dbReference type="EMBL" id="CP064795">
    <property type="protein sequence ID" value="QPG04951.1"/>
    <property type="molecule type" value="Genomic_DNA"/>
</dbReference>
<evidence type="ECO:0008006" key="3">
    <source>
        <dbReference type="Google" id="ProtNLM"/>
    </source>
</evidence>
<keyword evidence="2" id="KW-1185">Reference proteome</keyword>
<gene>
    <name evidence="1" type="ORF">IT774_12400</name>
</gene>
<dbReference type="Gene3D" id="3.40.50.11190">
    <property type="match status" value="1"/>
</dbReference>
<accession>A0A7S9HCX6</accession>
<name>A0A7S9HCX6_9ALTE</name>
<reference evidence="1 2" key="1">
    <citation type="submission" date="2020-11" db="EMBL/GenBank/DDBJ databases">
        <title>Complete genome sequence for Salinimonas sp. strain G2-b.</title>
        <authorList>
            <person name="Park S.-J."/>
        </authorList>
    </citation>
    <scope>NUCLEOTIDE SEQUENCE [LARGE SCALE GENOMIC DNA]</scope>
    <source>
        <strain evidence="1 2">G2-b</strain>
    </source>
</reference>
<dbReference type="AlphaFoldDB" id="A0A7S9HCX6"/>
<evidence type="ECO:0000313" key="1">
    <source>
        <dbReference type="EMBL" id="QPG04951.1"/>
    </source>
</evidence>
<organism evidence="1 2">
    <name type="scientific">Salinimonas marina</name>
    <dbReference type="NCBI Taxonomy" id="2785918"/>
    <lineage>
        <taxon>Bacteria</taxon>
        <taxon>Pseudomonadati</taxon>
        <taxon>Pseudomonadota</taxon>
        <taxon>Gammaproteobacteria</taxon>
        <taxon>Alteromonadales</taxon>
        <taxon>Alteromonadaceae</taxon>
        <taxon>Alteromonas/Salinimonas group</taxon>
        <taxon>Salinimonas</taxon>
    </lineage>
</organism>
<sequence length="183" mass="20312">MRAVFRVDGSTHIGAGHVMRCLTLAKALHPMQCVFVCRDLPGHMQDTIEAAGFECRLLGAVKGSDENRDAEATLAILNGFGPFSLLVVDHYALGARYCQALQSQRQATLVIDDLANRPHYCDFLLDQNLFSTPRSVIWPTYPPPRGCCLAPDTHCCVRNFMRLPCPGSRKKFWYALAGPMNTI</sequence>
<dbReference type="KEGG" id="smaa:IT774_12400"/>
<dbReference type="Proteomes" id="UP000595095">
    <property type="component" value="Chromosome"/>
</dbReference>
<evidence type="ECO:0000313" key="2">
    <source>
        <dbReference type="Proteomes" id="UP000595095"/>
    </source>
</evidence>
<protein>
    <recommendedName>
        <fullName evidence="3">UDP-2,4-diacetamido-2,4, 6-trideoxy-beta-L-altropyranose hydrolase</fullName>
    </recommendedName>
</protein>
<dbReference type="RefSeq" id="WP_195810042.1">
    <property type="nucleotide sequence ID" value="NZ_CP064795.1"/>
</dbReference>